<dbReference type="SUPFAM" id="SSF54495">
    <property type="entry name" value="UBC-like"/>
    <property type="match status" value="1"/>
</dbReference>
<dbReference type="GO" id="GO:0061630">
    <property type="term" value="F:ubiquitin protein ligase activity"/>
    <property type="evidence" value="ECO:0007669"/>
    <property type="project" value="UniProtKB-EC"/>
</dbReference>
<dbReference type="PROSITE" id="PS00518">
    <property type="entry name" value="ZF_RING_1"/>
    <property type="match status" value="1"/>
</dbReference>
<feature type="domain" description="RWD" evidence="16">
    <location>
        <begin position="12"/>
        <end position="137"/>
    </location>
</feature>
<evidence type="ECO:0000256" key="6">
    <source>
        <dbReference type="ARBA" id="ARBA00022692"/>
    </source>
</evidence>
<evidence type="ECO:0000256" key="12">
    <source>
        <dbReference type="ARBA" id="ARBA00022989"/>
    </source>
</evidence>
<gene>
    <name evidence="18" type="ORF">LPJ53_005098</name>
</gene>
<dbReference type="Pfam" id="PF00097">
    <property type="entry name" value="zf-C3HC4"/>
    <property type="match status" value="1"/>
</dbReference>
<keyword evidence="6" id="KW-0812">Transmembrane</keyword>
<evidence type="ECO:0000256" key="10">
    <source>
        <dbReference type="ARBA" id="ARBA00022786"/>
    </source>
</evidence>
<organism evidence="18 19">
    <name type="scientific">Coemansia erecta</name>
    <dbReference type="NCBI Taxonomy" id="147472"/>
    <lineage>
        <taxon>Eukaryota</taxon>
        <taxon>Fungi</taxon>
        <taxon>Fungi incertae sedis</taxon>
        <taxon>Zoopagomycota</taxon>
        <taxon>Kickxellomycotina</taxon>
        <taxon>Kickxellomycetes</taxon>
        <taxon>Kickxellales</taxon>
        <taxon>Kickxellaceae</taxon>
        <taxon>Coemansia</taxon>
    </lineage>
</organism>
<dbReference type="InterPro" id="IPR006575">
    <property type="entry name" value="RWD_dom"/>
</dbReference>
<dbReference type="GO" id="GO:0016567">
    <property type="term" value="P:protein ubiquitination"/>
    <property type="evidence" value="ECO:0007669"/>
    <property type="project" value="InterPro"/>
</dbReference>
<dbReference type="Gene3D" id="1.20.120.1750">
    <property type="match status" value="1"/>
</dbReference>
<evidence type="ECO:0000256" key="13">
    <source>
        <dbReference type="ARBA" id="ARBA00023136"/>
    </source>
</evidence>
<keyword evidence="12" id="KW-1133">Transmembrane helix</keyword>
<dbReference type="InterPro" id="IPR031127">
    <property type="entry name" value="E3_UB_ligase_RBR"/>
</dbReference>
<evidence type="ECO:0000256" key="14">
    <source>
        <dbReference type="PROSITE-ProRule" id="PRU00175"/>
    </source>
</evidence>
<dbReference type="Pfam" id="PF01485">
    <property type="entry name" value="IBR"/>
    <property type="match status" value="1"/>
</dbReference>
<feature type="domain" description="RING-type" evidence="15">
    <location>
        <begin position="171"/>
        <end position="216"/>
    </location>
</feature>
<keyword evidence="10" id="KW-0833">Ubl conjugation pathway</keyword>
<evidence type="ECO:0000256" key="11">
    <source>
        <dbReference type="ARBA" id="ARBA00022833"/>
    </source>
</evidence>
<dbReference type="AlphaFoldDB" id="A0A9W7XWG6"/>
<evidence type="ECO:0000259" key="17">
    <source>
        <dbReference type="PROSITE" id="PS51873"/>
    </source>
</evidence>
<dbReference type="EMBL" id="JANBOJ010000279">
    <property type="protein sequence ID" value="KAJ1720247.1"/>
    <property type="molecule type" value="Genomic_DNA"/>
</dbReference>
<dbReference type="FunFam" id="3.30.40.10:FF:000051">
    <property type="entry name" value="RBR-type E3 ubiquitin transferase"/>
    <property type="match status" value="1"/>
</dbReference>
<dbReference type="InterPro" id="IPR001841">
    <property type="entry name" value="Znf_RING"/>
</dbReference>
<dbReference type="InterPro" id="IPR018957">
    <property type="entry name" value="Znf_C3HC4_RING-type"/>
</dbReference>
<sequence length="421" mass="46935">MNEDECAELQQCEMEALAAIYGGSDDSDSGFEYSSSDHSSGPVRGSIDVDVDGSVVQQLTQEVDEDIGHLPPINMAFTLPPAYPLKDAPDIVISCCWLDAQAIDAVGRQLSDIWQQQQGMGVLHSYIDALKYDLASAVHSISIGSDQDRETIMSYDQKQKRRQFELQSYTCAICIEEQSGKHCIRLSCGHVFCRSCLASYLSILIDDGSVNQLKCPDVQCRKSSSAQITDAEMSELLTAEQVSRYKRLYEQRKVDGDWTRYAWCPRAGCNRGVECDSQVERLCQCACGYAFCRLCLRAWHGSNFCEIKNAQSLVELYIQARSDTDNPKARLKMEKQYGLAVLEKMLREHEQDSASLEFISGSTQQCPRCRFGIQKTQGCNQMHCPQCDARFCYMCGAFTSKDNPAGRSSASRAICSCFVAS</sequence>
<dbReference type="Pfam" id="PF05773">
    <property type="entry name" value="RWD"/>
    <property type="match status" value="1"/>
</dbReference>
<evidence type="ECO:0000256" key="2">
    <source>
        <dbReference type="ARBA" id="ARBA00004167"/>
    </source>
</evidence>
<dbReference type="SMART" id="SM00647">
    <property type="entry name" value="IBR"/>
    <property type="match status" value="2"/>
</dbReference>
<dbReference type="InterPro" id="IPR017907">
    <property type="entry name" value="Znf_RING_CS"/>
</dbReference>
<keyword evidence="5" id="KW-0808">Transferase</keyword>
<evidence type="ECO:0000259" key="16">
    <source>
        <dbReference type="PROSITE" id="PS50908"/>
    </source>
</evidence>
<evidence type="ECO:0000256" key="9">
    <source>
        <dbReference type="ARBA" id="ARBA00022771"/>
    </source>
</evidence>
<keyword evidence="13" id="KW-0472">Membrane</keyword>
<evidence type="ECO:0000256" key="4">
    <source>
        <dbReference type="ARBA" id="ARBA00012251"/>
    </source>
</evidence>
<keyword evidence="19" id="KW-1185">Reference proteome</keyword>
<comment type="catalytic activity">
    <reaction evidence="1">
        <text>[E2 ubiquitin-conjugating enzyme]-S-ubiquitinyl-L-cysteine + [acceptor protein]-L-lysine = [E2 ubiquitin-conjugating enzyme]-L-cysteine + [acceptor protein]-N(6)-ubiquitinyl-L-lysine.</text>
        <dbReference type="EC" id="2.3.2.31"/>
    </reaction>
</comment>
<evidence type="ECO:0000256" key="7">
    <source>
        <dbReference type="ARBA" id="ARBA00022723"/>
    </source>
</evidence>
<dbReference type="SMART" id="SM00591">
    <property type="entry name" value="RWD"/>
    <property type="match status" value="1"/>
</dbReference>
<dbReference type="EC" id="2.3.2.31" evidence="4"/>
<dbReference type="GO" id="GO:0005737">
    <property type="term" value="C:cytoplasm"/>
    <property type="evidence" value="ECO:0007669"/>
    <property type="project" value="UniProtKB-ARBA"/>
</dbReference>
<dbReference type="GO" id="GO:0031090">
    <property type="term" value="C:organelle membrane"/>
    <property type="evidence" value="ECO:0007669"/>
    <property type="project" value="UniProtKB-ARBA"/>
</dbReference>
<evidence type="ECO:0000256" key="5">
    <source>
        <dbReference type="ARBA" id="ARBA00022679"/>
    </source>
</evidence>
<dbReference type="PROSITE" id="PS51873">
    <property type="entry name" value="TRIAD"/>
    <property type="match status" value="1"/>
</dbReference>
<dbReference type="PROSITE" id="PS50908">
    <property type="entry name" value="RWD"/>
    <property type="match status" value="1"/>
</dbReference>
<name>A0A9W7XWG6_9FUNG</name>
<keyword evidence="9 14" id="KW-0863">Zinc-finger</keyword>
<dbReference type="Gene3D" id="3.10.110.10">
    <property type="entry name" value="Ubiquitin Conjugating Enzyme"/>
    <property type="match status" value="1"/>
</dbReference>
<dbReference type="InterPro" id="IPR013083">
    <property type="entry name" value="Znf_RING/FYVE/PHD"/>
</dbReference>
<evidence type="ECO:0000313" key="18">
    <source>
        <dbReference type="EMBL" id="KAJ1720247.1"/>
    </source>
</evidence>
<accession>A0A9W7XWG6</accession>
<evidence type="ECO:0000256" key="8">
    <source>
        <dbReference type="ARBA" id="ARBA00022737"/>
    </source>
</evidence>
<dbReference type="Pfam" id="PF22191">
    <property type="entry name" value="IBR_1"/>
    <property type="match status" value="1"/>
</dbReference>
<dbReference type="GO" id="GO:0008270">
    <property type="term" value="F:zinc ion binding"/>
    <property type="evidence" value="ECO:0007669"/>
    <property type="project" value="UniProtKB-KW"/>
</dbReference>
<evidence type="ECO:0000256" key="3">
    <source>
        <dbReference type="ARBA" id="ARBA00004906"/>
    </source>
</evidence>
<dbReference type="PANTHER" id="PTHR11685">
    <property type="entry name" value="RBR FAMILY RING FINGER AND IBR DOMAIN-CONTAINING"/>
    <property type="match status" value="1"/>
</dbReference>
<comment type="subcellular location">
    <subcellularLocation>
        <location evidence="2">Membrane</location>
        <topology evidence="2">Single-pass membrane protein</topology>
    </subcellularLocation>
</comment>
<keyword evidence="8" id="KW-0677">Repeat</keyword>
<dbReference type="SMART" id="SM00184">
    <property type="entry name" value="RING"/>
    <property type="match status" value="2"/>
</dbReference>
<dbReference type="Gene3D" id="3.30.40.10">
    <property type="entry name" value="Zinc/RING finger domain, C3HC4 (zinc finger)"/>
    <property type="match status" value="1"/>
</dbReference>
<comment type="pathway">
    <text evidence="3">Protein modification; protein ubiquitination.</text>
</comment>
<dbReference type="InterPro" id="IPR016135">
    <property type="entry name" value="UBQ-conjugating_enzyme/RWD"/>
</dbReference>
<dbReference type="OrthoDB" id="1431934at2759"/>
<evidence type="ECO:0000259" key="15">
    <source>
        <dbReference type="PROSITE" id="PS50089"/>
    </source>
</evidence>
<comment type="caution">
    <text evidence="18">The sequence shown here is derived from an EMBL/GenBank/DDBJ whole genome shotgun (WGS) entry which is preliminary data.</text>
</comment>
<protein>
    <recommendedName>
        <fullName evidence="4">RBR-type E3 ubiquitin transferase</fullName>
        <ecNumber evidence="4">2.3.2.31</ecNumber>
    </recommendedName>
</protein>
<dbReference type="Proteomes" id="UP001149813">
    <property type="component" value="Unassembled WGS sequence"/>
</dbReference>
<reference evidence="18" key="1">
    <citation type="submission" date="2022-07" db="EMBL/GenBank/DDBJ databases">
        <title>Phylogenomic reconstructions and comparative analyses of Kickxellomycotina fungi.</title>
        <authorList>
            <person name="Reynolds N.K."/>
            <person name="Stajich J.E."/>
            <person name="Barry K."/>
            <person name="Grigoriev I.V."/>
            <person name="Crous P."/>
            <person name="Smith M.E."/>
        </authorList>
    </citation>
    <scope>NUCLEOTIDE SEQUENCE</scope>
    <source>
        <strain evidence="18">NBRC 32514</strain>
    </source>
</reference>
<dbReference type="CDD" id="cd23820">
    <property type="entry name" value="RWD_RNF14"/>
    <property type="match status" value="1"/>
</dbReference>
<feature type="domain" description="RING-type" evidence="17">
    <location>
        <begin position="167"/>
        <end position="421"/>
    </location>
</feature>
<evidence type="ECO:0000313" key="19">
    <source>
        <dbReference type="Proteomes" id="UP001149813"/>
    </source>
</evidence>
<dbReference type="InterPro" id="IPR044066">
    <property type="entry name" value="TRIAD_supradom"/>
</dbReference>
<dbReference type="PROSITE" id="PS50089">
    <property type="entry name" value="ZF_RING_2"/>
    <property type="match status" value="1"/>
</dbReference>
<evidence type="ECO:0000256" key="1">
    <source>
        <dbReference type="ARBA" id="ARBA00001798"/>
    </source>
</evidence>
<dbReference type="SUPFAM" id="SSF57850">
    <property type="entry name" value="RING/U-box"/>
    <property type="match status" value="3"/>
</dbReference>
<proteinExistence type="predicted"/>
<dbReference type="InterPro" id="IPR002867">
    <property type="entry name" value="IBR_dom"/>
</dbReference>
<keyword evidence="7" id="KW-0479">Metal-binding</keyword>
<keyword evidence="11" id="KW-0862">Zinc</keyword>